<protein>
    <submittedName>
        <fullName evidence="8">Cytochrome P450</fullName>
    </submittedName>
</protein>
<dbReference type="PANTHER" id="PTHR46696:SF4">
    <property type="entry name" value="BIOTIN BIOSYNTHESIS CYTOCHROME P450"/>
    <property type="match status" value="1"/>
</dbReference>
<keyword evidence="9" id="KW-1185">Reference proteome</keyword>
<gene>
    <name evidence="8" type="ORF">MU0050_002519</name>
</gene>
<keyword evidence="6" id="KW-0408">Iron</keyword>
<evidence type="ECO:0000313" key="8">
    <source>
        <dbReference type="EMBL" id="CAJ1583263.1"/>
    </source>
</evidence>
<dbReference type="RefSeq" id="WP_316509935.1">
    <property type="nucleotide sequence ID" value="NZ_OY726395.1"/>
</dbReference>
<comment type="similarity">
    <text evidence="2">Belongs to the cytochrome P450 family.</text>
</comment>
<dbReference type="InterPro" id="IPR002397">
    <property type="entry name" value="Cyt_P450_B"/>
</dbReference>
<evidence type="ECO:0000256" key="1">
    <source>
        <dbReference type="ARBA" id="ARBA00001971"/>
    </source>
</evidence>
<evidence type="ECO:0000256" key="6">
    <source>
        <dbReference type="ARBA" id="ARBA00023004"/>
    </source>
</evidence>
<dbReference type="PRINTS" id="PR00359">
    <property type="entry name" value="BP450"/>
</dbReference>
<dbReference type="InterPro" id="IPR001128">
    <property type="entry name" value="Cyt_P450"/>
</dbReference>
<accession>A0ABM9MEI3</accession>
<evidence type="ECO:0000256" key="5">
    <source>
        <dbReference type="ARBA" id="ARBA00023002"/>
    </source>
</evidence>
<comment type="cofactor">
    <cofactor evidence="1">
        <name>heme</name>
        <dbReference type="ChEBI" id="CHEBI:30413"/>
    </cofactor>
</comment>
<organism evidence="8 9">
    <name type="scientific">[Mycobacterium] wendilense</name>
    <dbReference type="NCBI Taxonomy" id="3064284"/>
    <lineage>
        <taxon>Bacteria</taxon>
        <taxon>Bacillati</taxon>
        <taxon>Actinomycetota</taxon>
        <taxon>Actinomycetes</taxon>
        <taxon>Mycobacteriales</taxon>
        <taxon>Mycobacteriaceae</taxon>
        <taxon>Mycolicibacter</taxon>
    </lineage>
</organism>
<dbReference type="PANTHER" id="PTHR46696">
    <property type="entry name" value="P450, PUTATIVE (EUROFUNG)-RELATED"/>
    <property type="match status" value="1"/>
</dbReference>
<name>A0ABM9MEI3_9MYCO</name>
<evidence type="ECO:0000256" key="7">
    <source>
        <dbReference type="ARBA" id="ARBA00023033"/>
    </source>
</evidence>
<sequence>MPRESAMSIETSTSTSANVAEVDIFDPRWWVDGPPHELFARLRAEAPVHWYQNPDGTGYWSVFRHADIHRISHDSETFSSARGGVYINPDQVVPLDVMRTMMLVMDPPQHTRYRKILAKVFTPASVAKLEEGIRARVTRTIDKFIETGSCDFVSDVAVPIPLGVLMELMGVPEDDMQTWFDWTERIEKAVRVSESSAALDVFGEMGGYLAQQIERQTTEAVEDSLVMRLRNAEVDGEQLNELEIVAVFGLLAFAGNDTTRNTTATGLLTLLNHPEALQELYADPSLLPGAIEEILRWTTVVQWFARTATRDVEVGGKAIAEGDKIVMWYGSGSRDEAVFADADTFDIHRPKPDHQAFGGGGRHFCLGASLARLELRVTFEEILRRMKDIELAGTPELVPSHWAHGLSAMPIRFTPGPRLGLDD</sequence>
<dbReference type="SUPFAM" id="SSF48264">
    <property type="entry name" value="Cytochrome P450"/>
    <property type="match status" value="1"/>
</dbReference>
<dbReference type="EMBL" id="OY726395">
    <property type="protein sequence ID" value="CAJ1583263.1"/>
    <property type="molecule type" value="Genomic_DNA"/>
</dbReference>
<keyword evidence="4" id="KW-0479">Metal-binding</keyword>
<evidence type="ECO:0000256" key="2">
    <source>
        <dbReference type="ARBA" id="ARBA00010617"/>
    </source>
</evidence>
<evidence type="ECO:0000313" key="9">
    <source>
        <dbReference type="Proteomes" id="UP001190466"/>
    </source>
</evidence>
<dbReference type="InterPro" id="IPR036396">
    <property type="entry name" value="Cyt_P450_sf"/>
</dbReference>
<dbReference type="Proteomes" id="UP001190466">
    <property type="component" value="Chromosome"/>
</dbReference>
<keyword evidence="7" id="KW-0503">Monooxygenase</keyword>
<dbReference type="Gene3D" id="1.10.630.10">
    <property type="entry name" value="Cytochrome P450"/>
    <property type="match status" value="1"/>
</dbReference>
<dbReference type="Pfam" id="PF00067">
    <property type="entry name" value="p450"/>
    <property type="match status" value="1"/>
</dbReference>
<keyword evidence="5" id="KW-0560">Oxidoreductase</keyword>
<proteinExistence type="inferred from homology"/>
<dbReference type="CDD" id="cd11033">
    <property type="entry name" value="CYP142-like"/>
    <property type="match status" value="1"/>
</dbReference>
<evidence type="ECO:0000256" key="4">
    <source>
        <dbReference type="ARBA" id="ARBA00022723"/>
    </source>
</evidence>
<evidence type="ECO:0000256" key="3">
    <source>
        <dbReference type="ARBA" id="ARBA00022617"/>
    </source>
</evidence>
<reference evidence="8 9" key="1">
    <citation type="submission" date="2023-08" db="EMBL/GenBank/DDBJ databases">
        <authorList>
            <person name="Folkvardsen B D."/>
            <person name="Norman A."/>
        </authorList>
    </citation>
    <scope>NUCLEOTIDE SEQUENCE [LARGE SCALE GENOMIC DNA]</scope>
    <source>
        <strain evidence="8 9">Mu0050</strain>
    </source>
</reference>
<keyword evidence="3" id="KW-0349">Heme</keyword>